<proteinExistence type="predicted"/>
<sequence length="22" mass="2422">MKQTDQITRRQFASRAVAAAAT</sequence>
<feature type="compositionally biased region" description="Polar residues" evidence="1">
    <location>
        <begin position="1"/>
        <end position="11"/>
    </location>
</feature>
<name>A0A382IX30_9ZZZZ</name>
<protein>
    <submittedName>
        <fullName evidence="2">Uncharacterized protein</fullName>
    </submittedName>
</protein>
<evidence type="ECO:0000256" key="1">
    <source>
        <dbReference type="SAM" id="MobiDB-lite"/>
    </source>
</evidence>
<feature type="compositionally biased region" description="Low complexity" evidence="1">
    <location>
        <begin position="13"/>
        <end position="22"/>
    </location>
</feature>
<dbReference type="AlphaFoldDB" id="A0A382IX30"/>
<reference evidence="2" key="1">
    <citation type="submission" date="2018-05" db="EMBL/GenBank/DDBJ databases">
        <authorList>
            <person name="Lanie J.A."/>
            <person name="Ng W.-L."/>
            <person name="Kazmierczak K.M."/>
            <person name="Andrzejewski T.M."/>
            <person name="Davidsen T.M."/>
            <person name="Wayne K.J."/>
            <person name="Tettelin H."/>
            <person name="Glass J.I."/>
            <person name="Rusch D."/>
            <person name="Podicherti R."/>
            <person name="Tsui H.-C.T."/>
            <person name="Winkler M.E."/>
        </authorList>
    </citation>
    <scope>NUCLEOTIDE SEQUENCE</scope>
</reference>
<accession>A0A382IX30</accession>
<gene>
    <name evidence="2" type="ORF">METZ01_LOCUS257144</name>
</gene>
<evidence type="ECO:0000313" key="2">
    <source>
        <dbReference type="EMBL" id="SVC04290.1"/>
    </source>
</evidence>
<organism evidence="2">
    <name type="scientific">marine metagenome</name>
    <dbReference type="NCBI Taxonomy" id="408172"/>
    <lineage>
        <taxon>unclassified sequences</taxon>
        <taxon>metagenomes</taxon>
        <taxon>ecological metagenomes</taxon>
    </lineage>
</organism>
<feature type="non-terminal residue" evidence="2">
    <location>
        <position position="22"/>
    </location>
</feature>
<feature type="region of interest" description="Disordered" evidence="1">
    <location>
        <begin position="1"/>
        <end position="22"/>
    </location>
</feature>
<dbReference type="EMBL" id="UINC01070271">
    <property type="protein sequence ID" value="SVC04290.1"/>
    <property type="molecule type" value="Genomic_DNA"/>
</dbReference>